<dbReference type="Proteomes" id="UP001050808">
    <property type="component" value="Unassembled WGS sequence"/>
</dbReference>
<gene>
    <name evidence="3" type="ORF">Sviol_32930</name>
</gene>
<comment type="caution">
    <text evidence="3">The sequence shown here is derived from an EMBL/GenBank/DDBJ whole genome shotgun (WGS) entry which is preliminary data.</text>
</comment>
<proteinExistence type="predicted"/>
<evidence type="ECO:0000256" key="2">
    <source>
        <dbReference type="SAM" id="Phobius"/>
    </source>
</evidence>
<dbReference type="RefSeq" id="WP_189966292.1">
    <property type="nucleotide sequence ID" value="NZ_BMUA01000015.1"/>
</dbReference>
<feature type="region of interest" description="Disordered" evidence="1">
    <location>
        <begin position="1"/>
        <end position="26"/>
    </location>
</feature>
<organism evidence="3 4">
    <name type="scientific">Streptomyces violascens</name>
    <dbReference type="NCBI Taxonomy" id="67381"/>
    <lineage>
        <taxon>Bacteria</taxon>
        <taxon>Bacillati</taxon>
        <taxon>Actinomycetota</taxon>
        <taxon>Actinomycetes</taxon>
        <taxon>Kitasatosporales</taxon>
        <taxon>Streptomycetaceae</taxon>
        <taxon>Streptomyces</taxon>
    </lineage>
</organism>
<evidence type="ECO:0000313" key="4">
    <source>
        <dbReference type="Proteomes" id="UP001050808"/>
    </source>
</evidence>
<accession>A0ABQ3QNM9</accession>
<dbReference type="EMBL" id="BNDY01000009">
    <property type="protein sequence ID" value="GHI38885.1"/>
    <property type="molecule type" value="Genomic_DNA"/>
</dbReference>
<evidence type="ECO:0000256" key="1">
    <source>
        <dbReference type="SAM" id="MobiDB-lite"/>
    </source>
</evidence>
<keyword evidence="2" id="KW-0472">Membrane</keyword>
<feature type="transmembrane region" description="Helical" evidence="2">
    <location>
        <begin position="75"/>
        <end position="93"/>
    </location>
</feature>
<keyword evidence="4" id="KW-1185">Reference proteome</keyword>
<name>A0ABQ3QNM9_9ACTN</name>
<evidence type="ECO:0000313" key="3">
    <source>
        <dbReference type="EMBL" id="GHI38885.1"/>
    </source>
</evidence>
<protein>
    <submittedName>
        <fullName evidence="3">Uncharacterized protein</fullName>
    </submittedName>
</protein>
<keyword evidence="2" id="KW-1133">Transmembrane helix</keyword>
<sequence>MNNNDMSTGDGASDEREPAVPPPARQTRRYMIVPPLRVPVPDFLRSGCPKYLPMAGGSALSYAIVAGRAPEDPHHLWALVVLSIAVMVCGTWNQHRR</sequence>
<keyword evidence="2" id="KW-0812">Transmembrane</keyword>
<reference evidence="3" key="1">
    <citation type="submission" date="2024-05" db="EMBL/GenBank/DDBJ databases">
        <title>Whole genome shotgun sequence of Streptomyces violascens NBRC 12920.</title>
        <authorList>
            <person name="Komaki H."/>
            <person name="Tamura T."/>
        </authorList>
    </citation>
    <scope>NUCLEOTIDE SEQUENCE</scope>
    <source>
        <strain evidence="3">NBRC 12920</strain>
    </source>
</reference>